<feature type="non-terminal residue" evidence="2">
    <location>
        <position position="334"/>
    </location>
</feature>
<comment type="caution">
    <text evidence="2">The sequence shown here is derived from an EMBL/GenBank/DDBJ whole genome shotgun (WGS) entry which is preliminary data.</text>
</comment>
<gene>
    <name evidence="2" type="ORF">CPELLU_LOCUS20342</name>
</gene>
<dbReference type="AlphaFoldDB" id="A0A9N9KFE3"/>
<organism evidence="2 3">
    <name type="scientific">Cetraspora pellucida</name>
    <dbReference type="NCBI Taxonomy" id="1433469"/>
    <lineage>
        <taxon>Eukaryota</taxon>
        <taxon>Fungi</taxon>
        <taxon>Fungi incertae sedis</taxon>
        <taxon>Mucoromycota</taxon>
        <taxon>Glomeromycotina</taxon>
        <taxon>Glomeromycetes</taxon>
        <taxon>Diversisporales</taxon>
        <taxon>Gigasporaceae</taxon>
        <taxon>Cetraspora</taxon>
    </lineage>
</organism>
<sequence length="334" mass="39334">EQVSNMTSSTEQASPTYTKQQERFNDKFTKKDELTNRLIIQIDQKNKQAPKFSIIDNISEIYELPGIHECINEQQPLRAMIDIDASKEKIEAENINTKNEEIIKGLVIMTSSNDSKCSYHLLYTPTLLVDYQKLKEFTELVYRLTEEKYDNGWCNLNDSQVQPPINMNLEVRPCILSVKKINQKKIIVGQDSLKKYANLVLQKYSDYLGRWDIEEKDSQYFIYFNWKAYLECSICKHTHDKDQWWFSRTCYDGLFIVKCFQQNRDERGEIFNDPSIAEKIQQKNNNTPNHPKIKGPKFPKPFLEMLSWVKCESSLTAREVYKKQYIEPLSKEGD</sequence>
<dbReference type="EMBL" id="CAJVQA010059793">
    <property type="protein sequence ID" value="CAG8827933.1"/>
    <property type="molecule type" value="Genomic_DNA"/>
</dbReference>
<evidence type="ECO:0000256" key="1">
    <source>
        <dbReference type="SAM" id="MobiDB-lite"/>
    </source>
</evidence>
<protein>
    <submittedName>
        <fullName evidence="2">435_t:CDS:1</fullName>
    </submittedName>
</protein>
<proteinExistence type="predicted"/>
<feature type="compositionally biased region" description="Polar residues" evidence="1">
    <location>
        <begin position="1"/>
        <end position="19"/>
    </location>
</feature>
<dbReference type="Proteomes" id="UP000789759">
    <property type="component" value="Unassembled WGS sequence"/>
</dbReference>
<evidence type="ECO:0000313" key="3">
    <source>
        <dbReference type="Proteomes" id="UP000789759"/>
    </source>
</evidence>
<feature type="region of interest" description="Disordered" evidence="1">
    <location>
        <begin position="1"/>
        <end position="23"/>
    </location>
</feature>
<keyword evidence="3" id="KW-1185">Reference proteome</keyword>
<name>A0A9N9KFE3_9GLOM</name>
<dbReference type="OrthoDB" id="2424211at2759"/>
<evidence type="ECO:0000313" key="2">
    <source>
        <dbReference type="EMBL" id="CAG8827933.1"/>
    </source>
</evidence>
<accession>A0A9N9KFE3</accession>
<feature type="non-terminal residue" evidence="2">
    <location>
        <position position="1"/>
    </location>
</feature>
<reference evidence="2" key="1">
    <citation type="submission" date="2021-06" db="EMBL/GenBank/DDBJ databases">
        <authorList>
            <person name="Kallberg Y."/>
            <person name="Tangrot J."/>
            <person name="Rosling A."/>
        </authorList>
    </citation>
    <scope>NUCLEOTIDE SEQUENCE</scope>
    <source>
        <strain evidence="2">FL966</strain>
    </source>
</reference>